<name>A0ABR0Q9F1_GOSAR</name>
<evidence type="ECO:0000256" key="4">
    <source>
        <dbReference type="PROSITE-ProRule" id="PRU00723"/>
    </source>
</evidence>
<evidence type="ECO:0000256" key="3">
    <source>
        <dbReference type="ARBA" id="ARBA00022833"/>
    </source>
</evidence>
<feature type="region of interest" description="Disordered" evidence="6">
    <location>
        <begin position="295"/>
        <end position="338"/>
    </location>
</feature>
<organism evidence="8 9">
    <name type="scientific">Gossypium arboreum</name>
    <name type="common">Tree cotton</name>
    <name type="synonym">Gossypium nanking</name>
    <dbReference type="NCBI Taxonomy" id="29729"/>
    <lineage>
        <taxon>Eukaryota</taxon>
        <taxon>Viridiplantae</taxon>
        <taxon>Streptophyta</taxon>
        <taxon>Embryophyta</taxon>
        <taxon>Tracheophyta</taxon>
        <taxon>Spermatophyta</taxon>
        <taxon>Magnoliopsida</taxon>
        <taxon>eudicotyledons</taxon>
        <taxon>Gunneridae</taxon>
        <taxon>Pentapetalae</taxon>
        <taxon>rosids</taxon>
        <taxon>malvids</taxon>
        <taxon>Malvales</taxon>
        <taxon>Malvaceae</taxon>
        <taxon>Malvoideae</taxon>
        <taxon>Gossypium</taxon>
    </lineage>
</organism>
<dbReference type="EMBL" id="JARKNE010000004">
    <property type="protein sequence ID" value="KAK5835829.1"/>
    <property type="molecule type" value="Genomic_DNA"/>
</dbReference>
<dbReference type="InterPro" id="IPR001544">
    <property type="entry name" value="Aminotrans_IV"/>
</dbReference>
<dbReference type="PANTHER" id="PTHR12681:SF16">
    <property type="entry name" value="ZINC FINGER CCCH DOMAIN-CONTAINING PROTEIN 21"/>
    <property type="match status" value="1"/>
</dbReference>
<dbReference type="Gene3D" id="6.20.400.10">
    <property type="match status" value="1"/>
</dbReference>
<feature type="region of interest" description="Disordered" evidence="6">
    <location>
        <begin position="43"/>
        <end position="68"/>
    </location>
</feature>
<proteinExistence type="predicted"/>
<dbReference type="SMART" id="SM00356">
    <property type="entry name" value="ZnF_C3H1"/>
    <property type="match status" value="2"/>
</dbReference>
<keyword evidence="3 4" id="KW-0862">Zinc</keyword>
<feature type="zinc finger region" description="C3H1-type" evidence="4">
    <location>
        <begin position="90"/>
        <end position="117"/>
    </location>
</feature>
<dbReference type="SUPFAM" id="SSF90229">
    <property type="entry name" value="CCCH zinc finger"/>
    <property type="match status" value="1"/>
</dbReference>
<protein>
    <recommendedName>
        <fullName evidence="7">C3H1-type domain-containing protein</fullName>
    </recommendedName>
</protein>
<evidence type="ECO:0000313" key="8">
    <source>
        <dbReference type="EMBL" id="KAK5835829.1"/>
    </source>
</evidence>
<comment type="caution">
    <text evidence="8">The sequence shown here is derived from an EMBL/GenBank/DDBJ whole genome shotgun (WGS) entry which is preliminary data.</text>
</comment>
<feature type="compositionally biased region" description="Acidic residues" evidence="6">
    <location>
        <begin position="323"/>
        <end position="338"/>
    </location>
</feature>
<feature type="coiled-coil region" evidence="5">
    <location>
        <begin position="210"/>
        <end position="268"/>
    </location>
</feature>
<dbReference type="PANTHER" id="PTHR12681">
    <property type="entry name" value="ZINC FINGER-CONTAINING PROTEIN P48ZNF"/>
    <property type="match status" value="1"/>
</dbReference>
<evidence type="ECO:0000256" key="2">
    <source>
        <dbReference type="ARBA" id="ARBA00022771"/>
    </source>
</evidence>
<reference evidence="8 9" key="1">
    <citation type="submission" date="2023-03" db="EMBL/GenBank/DDBJ databases">
        <title>WGS of Gossypium arboreum.</title>
        <authorList>
            <person name="Yu D."/>
        </authorList>
    </citation>
    <scope>NUCLEOTIDE SEQUENCE [LARGE SCALE GENOMIC DNA]</scope>
    <source>
        <tissue evidence="8">Leaf</tissue>
    </source>
</reference>
<keyword evidence="9" id="KW-1185">Reference proteome</keyword>
<keyword evidence="1 4" id="KW-0479">Metal-binding</keyword>
<dbReference type="PROSITE" id="PS50103">
    <property type="entry name" value="ZF_C3H1"/>
    <property type="match status" value="2"/>
</dbReference>
<dbReference type="InterPro" id="IPR043132">
    <property type="entry name" value="BCAT-like_C"/>
</dbReference>
<keyword evidence="2 4" id="KW-0863">Zinc-finger</keyword>
<feature type="domain" description="C3H1-type" evidence="7">
    <location>
        <begin position="90"/>
        <end position="117"/>
    </location>
</feature>
<evidence type="ECO:0000256" key="5">
    <source>
        <dbReference type="SAM" id="Coils"/>
    </source>
</evidence>
<feature type="compositionally biased region" description="Low complexity" evidence="6">
    <location>
        <begin position="310"/>
        <end position="322"/>
    </location>
</feature>
<accession>A0ABR0Q9F1</accession>
<gene>
    <name evidence="8" type="ORF">PVK06_011540</name>
</gene>
<dbReference type="InterPro" id="IPR000571">
    <property type="entry name" value="Znf_CCCH"/>
</dbReference>
<evidence type="ECO:0000259" key="7">
    <source>
        <dbReference type="PROSITE" id="PS50103"/>
    </source>
</evidence>
<sequence>MPPKQQGKSKADLAKKQKVVEDKTFGLKNKNKSKNVQKYVQNLQQSVQPKADPSKVAAKKKKEEEKAREKELNDLFKIAVTQPKVPPGVDPKSIVCEFFKAGQCTKGFKCKFSHDLNVQRKGEKIDIYSDKRDQETMEDWDQETLEKVVESKKTEYNQNKPTEIVCKHFLEAVEKKQYGWFWVCPNGGKDCHYRHALPPGYVLKSQMKALLEEESEKITIEEEIENQRSKTTSSTPMTTELFMQWKTKKMEEREVSLAAQRADRAKNDRMSGRELFLSDASLFVDDAEAYEAYHREEPEDTEQKGKDDTTAAGPSGTASAAADSEDILLDDDDDDDELNMDELNELEASLSRTSIQIQEPEQKMDSMRFLYSKGVLSCSSDAPPITTFLESLPGSYTTTRTHENGTTLLFWERHLKRLSNSTRILLNSNPELIFKTNKKSPLLFSPFPVTALKWESRIRSLVSNSLSQVLPIALKERSKGEELAVTALVSGDIEKLKAMKNVGGGGDDDDDKGVFQVLDLHLHIGSYIPPVFGIEESGAHLALVGHGRDLADAKYSDWVRLRKPLEKLRPPSVTELLLSNDGDRILEGCITNFFVICQRDKSEAEGKYLDGYNNVYSVEVQTAPVSDGVLPGVIRQLVIEVCHSKGIPVCEVAPSWEKHRLWEEAFVTNSLRVLQHVETIKVPQPWESLKSKCFEGISWIEKKFEGPGIITKVIQKEIMERASTESHPLNESI</sequence>
<dbReference type="InterPro" id="IPR032378">
    <property type="entry name" value="ZC3H15/TMA46_C"/>
</dbReference>
<evidence type="ECO:0000256" key="6">
    <source>
        <dbReference type="SAM" id="MobiDB-lite"/>
    </source>
</evidence>
<evidence type="ECO:0000256" key="1">
    <source>
        <dbReference type="ARBA" id="ARBA00022723"/>
    </source>
</evidence>
<feature type="compositionally biased region" description="Basic and acidic residues" evidence="6">
    <location>
        <begin position="295"/>
        <end position="309"/>
    </location>
</feature>
<dbReference type="Proteomes" id="UP001358586">
    <property type="component" value="Chromosome 4"/>
</dbReference>
<dbReference type="Pfam" id="PF16543">
    <property type="entry name" value="DFRP_C"/>
    <property type="match status" value="1"/>
</dbReference>
<feature type="domain" description="C3H1-type" evidence="7">
    <location>
        <begin position="160"/>
        <end position="198"/>
    </location>
</feature>
<keyword evidence="5" id="KW-0175">Coiled coil</keyword>
<dbReference type="InterPro" id="IPR036855">
    <property type="entry name" value="Znf_CCCH_sf"/>
</dbReference>
<dbReference type="SUPFAM" id="SSF56752">
    <property type="entry name" value="D-aminoacid aminotransferase-like PLP-dependent enzymes"/>
    <property type="match status" value="1"/>
</dbReference>
<dbReference type="InterPro" id="IPR036038">
    <property type="entry name" value="Aminotransferase-like"/>
</dbReference>
<evidence type="ECO:0000313" key="9">
    <source>
        <dbReference type="Proteomes" id="UP001358586"/>
    </source>
</evidence>
<dbReference type="Gene3D" id="3.20.10.10">
    <property type="entry name" value="D-amino Acid Aminotransferase, subunit A, domain 2"/>
    <property type="match status" value="1"/>
</dbReference>
<feature type="zinc finger region" description="C3H1-type" evidence="4">
    <location>
        <begin position="160"/>
        <end position="198"/>
    </location>
</feature>
<dbReference type="Pfam" id="PF01063">
    <property type="entry name" value="Aminotran_4"/>
    <property type="match status" value="1"/>
</dbReference>
<dbReference type="Gene3D" id="4.10.1000.10">
    <property type="entry name" value="Zinc finger, CCCH-type"/>
    <property type="match status" value="1"/>
</dbReference>